<proteinExistence type="predicted"/>
<organism evidence="3 4">
    <name type="scientific">Anaerobacillus arseniciselenatis</name>
    <dbReference type="NCBI Taxonomy" id="85682"/>
    <lineage>
        <taxon>Bacteria</taxon>
        <taxon>Bacillati</taxon>
        <taxon>Bacillota</taxon>
        <taxon>Bacilli</taxon>
        <taxon>Bacillales</taxon>
        <taxon>Bacillaceae</taxon>
        <taxon>Anaerobacillus</taxon>
    </lineage>
</organism>
<dbReference type="InterPro" id="IPR046118">
    <property type="entry name" value="DUF6115"/>
</dbReference>
<keyword evidence="2" id="KW-0812">Transmembrane</keyword>
<evidence type="ECO:0000256" key="2">
    <source>
        <dbReference type="SAM" id="Phobius"/>
    </source>
</evidence>
<evidence type="ECO:0008006" key="5">
    <source>
        <dbReference type="Google" id="ProtNLM"/>
    </source>
</evidence>
<dbReference type="AlphaFoldDB" id="A0A1S2LCE6"/>
<dbReference type="EMBL" id="MLQQ01000042">
    <property type="protein sequence ID" value="OIJ09930.1"/>
    <property type="molecule type" value="Genomic_DNA"/>
</dbReference>
<protein>
    <recommendedName>
        <fullName evidence="5">Swarming motility protein SwrB</fullName>
    </recommendedName>
</protein>
<evidence type="ECO:0000313" key="4">
    <source>
        <dbReference type="Proteomes" id="UP000180098"/>
    </source>
</evidence>
<gene>
    <name evidence="3" type="ORF">BKP35_15725</name>
</gene>
<dbReference type="RefSeq" id="WP_071314317.1">
    <property type="nucleotide sequence ID" value="NZ_MLQQ01000042.1"/>
</dbReference>
<comment type="caution">
    <text evidence="3">The sequence shown here is derived from an EMBL/GenBank/DDBJ whole genome shotgun (WGS) entry which is preliminary data.</text>
</comment>
<reference evidence="3 4" key="1">
    <citation type="submission" date="2016-10" db="EMBL/GenBank/DDBJ databases">
        <title>Draft genome sequences of four alkaliphilic bacteria belonging to the Anaerobacillus genus.</title>
        <authorList>
            <person name="Bassil N.M."/>
            <person name="Lloyd J.R."/>
        </authorList>
    </citation>
    <scope>NUCLEOTIDE SEQUENCE [LARGE SCALE GENOMIC DNA]</scope>
    <source>
        <strain evidence="3 4">DSM 15340</strain>
    </source>
</reference>
<evidence type="ECO:0000256" key="1">
    <source>
        <dbReference type="SAM" id="Coils"/>
    </source>
</evidence>
<feature type="coiled-coil region" evidence="1">
    <location>
        <begin position="38"/>
        <end position="76"/>
    </location>
</feature>
<keyword evidence="1" id="KW-0175">Coiled coil</keyword>
<dbReference type="OrthoDB" id="1708317at2"/>
<name>A0A1S2LCE6_9BACI</name>
<keyword evidence="2" id="KW-0472">Membrane</keyword>
<keyword evidence="4" id="KW-1185">Reference proteome</keyword>
<evidence type="ECO:0000313" key="3">
    <source>
        <dbReference type="EMBL" id="OIJ09930.1"/>
    </source>
</evidence>
<keyword evidence="2" id="KW-1133">Transmembrane helix</keyword>
<dbReference type="Proteomes" id="UP000180098">
    <property type="component" value="Unassembled WGS sequence"/>
</dbReference>
<accession>A0A1S2LCE6</accession>
<dbReference type="Pfam" id="PF19610">
    <property type="entry name" value="DUF6115"/>
    <property type="match status" value="1"/>
</dbReference>
<sequence length="171" mass="19579">MGYLLAISFLLHLITLFIIVVLVQKVNTMKPSSGTAENEKMKREIEDLLIAYTAEMKEENEKLVNKIIQKRKTQENLQFNTVKTYEQTRTKNTVQEKPVKQSIYSEQDELNKDVLEGDYLPPQITETEDTVEQSTTGQILSLAKQGYSTKEIAKTLNIGDGEVQLLLKFHK</sequence>
<feature type="transmembrane region" description="Helical" evidence="2">
    <location>
        <begin position="6"/>
        <end position="23"/>
    </location>
</feature>